<dbReference type="RefSeq" id="WP_041156135.1">
    <property type="nucleotide sequence ID" value="NZ_CBCRVP010000009.1"/>
</dbReference>
<reference evidence="2 3" key="1">
    <citation type="submission" date="2015-01" db="EMBL/GenBank/DDBJ databases">
        <title>Draft genome of Vibrio mytili type strain CAIM 528.</title>
        <authorList>
            <person name="Gonzalez-Castillo A."/>
            <person name="Gomez-Gil B."/>
            <person name="Enciso-Ibarra J."/>
        </authorList>
    </citation>
    <scope>NUCLEOTIDE SEQUENCE [LARGE SCALE GENOMIC DNA]</scope>
    <source>
        <strain evidence="2 3">CAIM 528</strain>
    </source>
</reference>
<evidence type="ECO:0000313" key="2">
    <source>
        <dbReference type="EMBL" id="KIN10292.1"/>
    </source>
</evidence>
<comment type="caution">
    <text evidence="2">The sequence shown here is derived from an EMBL/GenBank/DDBJ whole genome shotgun (WGS) entry which is preliminary data.</text>
</comment>
<keyword evidence="3" id="KW-1185">Reference proteome</keyword>
<dbReference type="SUPFAM" id="SSF141371">
    <property type="entry name" value="PilZ domain-like"/>
    <property type="match status" value="1"/>
</dbReference>
<dbReference type="STRING" id="50718.SU60_14470"/>
<name>A0A0C3I7K6_9VIBR</name>
<accession>A0A0C3I7K6</accession>
<evidence type="ECO:0000259" key="1">
    <source>
        <dbReference type="Pfam" id="PF07238"/>
    </source>
</evidence>
<gene>
    <name evidence="2" type="ORF">SU60_14470</name>
</gene>
<feature type="domain" description="PilZ" evidence="1">
    <location>
        <begin position="145"/>
        <end position="240"/>
    </location>
</feature>
<dbReference type="OrthoDB" id="6208912at2"/>
<dbReference type="Proteomes" id="UP000031977">
    <property type="component" value="Unassembled WGS sequence"/>
</dbReference>
<protein>
    <submittedName>
        <fullName evidence="2">Pilus assembly protein PilZ</fullName>
    </submittedName>
</protein>
<dbReference type="InterPro" id="IPR009875">
    <property type="entry name" value="PilZ_domain"/>
</dbReference>
<sequence length="784" mass="89216">MQQSEILSLAERLIPVYGSQDFDFVLGQLTEEEAPSVKILVKIELNRLMAPCSKSIDLRGRVQGECRKYILDDIPHWLDDVAFNAYHKNIKKFGGYTEGMWEALNNTRNNFRVMGQNTSQDTTAPLTDPKSPFLAEPIHFGYDLKRQEKRLKLQSQVEICLSKGQLLHGVSIDLSNSGAKFKVPSAFKYSLGEVIQVTFTEFSSNSELPGIEKPLAYRVLAVDDCYENDAILYLRTIRVSETNIISQIIDEALNNSTKRTQHDNQDKILSARTHGYEHIALKHTSTLPLFFEGSELKLAMLTPNNQQVWQYWHDERNQQVFGSLLHKQRINSLIAPGVTGTSNVLYSFTHEHEQKTYFYSMLRPEASREQRKLFWHIGAKRKSWRVFRISIFELSGQEKADLASFSSELAEQSHSLTHVGFLQEIADEQSGQDYLLSEKPRLAANAINTFRHPRKIIGNPKGIYFDAKSRRKEPRYRFKTPLELNTGQTKTAGFTADISKHGLGIRLDEPTLLRSGQQVQIHFRELQLYDKKLPLSAVPYRVVRVSPNGRSVQLKMDESSKLLRVIAFFSSIIEHNQDKLIQQQEVLPSNDLLERLHSVLLSRTLSAPVFISKSAGSTSSLSTPVIGVNMPLPKYVELFARLGHDKSFALEPIFKGRTNTLIAEAIKRVEGATVKYHDLYISTAKVGSKITAFNTHLHQDFANAKERIHFIKQARMKGDVYVLRISTAPIFDPMTSLLEKELSELTLLSVHQARKLEKELTSLVGYCELKDITEEVIVRLELTE</sequence>
<dbReference type="Gene3D" id="2.40.10.220">
    <property type="entry name" value="predicted glycosyltransferase like domains"/>
    <property type="match status" value="2"/>
</dbReference>
<proteinExistence type="predicted"/>
<feature type="domain" description="PilZ" evidence="1">
    <location>
        <begin position="470"/>
        <end position="560"/>
    </location>
</feature>
<dbReference type="Pfam" id="PF07238">
    <property type="entry name" value="PilZ"/>
    <property type="match status" value="2"/>
</dbReference>
<dbReference type="EMBL" id="JXOK01000053">
    <property type="protein sequence ID" value="KIN10292.1"/>
    <property type="molecule type" value="Genomic_DNA"/>
</dbReference>
<dbReference type="AlphaFoldDB" id="A0A0C3I7K6"/>
<evidence type="ECO:0000313" key="3">
    <source>
        <dbReference type="Proteomes" id="UP000031977"/>
    </source>
</evidence>
<organism evidence="2 3">
    <name type="scientific">Vibrio mytili</name>
    <dbReference type="NCBI Taxonomy" id="50718"/>
    <lineage>
        <taxon>Bacteria</taxon>
        <taxon>Pseudomonadati</taxon>
        <taxon>Pseudomonadota</taxon>
        <taxon>Gammaproteobacteria</taxon>
        <taxon>Vibrionales</taxon>
        <taxon>Vibrionaceae</taxon>
        <taxon>Vibrio</taxon>
    </lineage>
</organism>
<dbReference type="GO" id="GO:0035438">
    <property type="term" value="F:cyclic-di-GMP binding"/>
    <property type="evidence" value="ECO:0007669"/>
    <property type="project" value="InterPro"/>
</dbReference>